<keyword evidence="1" id="KW-0614">Plasmid</keyword>
<dbReference type="Proteomes" id="UP000005212">
    <property type="component" value="Plasmid unnamed9"/>
</dbReference>
<dbReference type="RefSeq" id="WP_014683194.1">
    <property type="nucleotide sequence ID" value="NC_017778.1"/>
</dbReference>
<dbReference type="PATRIC" id="fig|1155096.3.peg.1045"/>
<accession>I0FEB5</accession>
<dbReference type="AlphaFoldDB" id="I0FEB5"/>
<gene>
    <name evidence="1" type="ordered locus">Q7M_1113</name>
</gene>
<organism evidence="1 2">
    <name type="scientific">Borrelia crocidurae (strain Achema)</name>
    <dbReference type="NCBI Taxonomy" id="1155096"/>
    <lineage>
        <taxon>Bacteria</taxon>
        <taxon>Pseudomonadati</taxon>
        <taxon>Spirochaetota</taxon>
        <taxon>Spirochaetia</taxon>
        <taxon>Spirochaetales</taxon>
        <taxon>Borreliaceae</taxon>
        <taxon>Borrelia</taxon>
    </lineage>
</organism>
<reference evidence="2" key="2">
    <citation type="submission" date="2012-03" db="EMBL/GenBank/DDBJ databases">
        <title>Complete genome sequence of Borrelia crocidurae.</title>
        <authorList>
            <person name="Elbir H."/>
            <person name="Gimenez G."/>
            <person name="Robert C."/>
            <person name="Raoult D."/>
            <person name="Drancourt M."/>
        </authorList>
    </citation>
    <scope>NUCLEOTIDE SEQUENCE [LARGE SCALE GENOMIC DNA]</scope>
    <source>
        <strain evidence="2">Achema</strain>
        <plasmid evidence="2">unnamed9</plasmid>
    </source>
</reference>
<protein>
    <submittedName>
        <fullName evidence="1">Uncharacterized protein</fullName>
    </submittedName>
</protein>
<name>I0FEB5_BORCA</name>
<dbReference type="KEGG" id="bcw:Q7M_1113"/>
<reference evidence="1 2" key="1">
    <citation type="journal article" date="2012" name="J. Bacteriol.">
        <title>Complete Genome Sequence of Borrelia crocidurae.</title>
        <authorList>
            <person name="Elbir H."/>
            <person name="Gimenez G."/>
            <person name="Robert C."/>
            <person name="Bergstrom S."/>
            <person name="Cutler S."/>
            <person name="Raoult D."/>
            <person name="Drancourt M."/>
        </authorList>
    </citation>
    <scope>NUCLEOTIDE SEQUENCE [LARGE SCALE GENOMIC DNA]</scope>
    <source>
        <strain evidence="1 2">Achema</strain>
        <plasmid evidence="2">unnamed9</plasmid>
    </source>
</reference>
<geneLocation type="plasmid" evidence="2">
    <name>unnamed9</name>
</geneLocation>
<evidence type="ECO:0000313" key="2">
    <source>
        <dbReference type="Proteomes" id="UP000005212"/>
    </source>
</evidence>
<dbReference type="EMBL" id="CP003435">
    <property type="protein sequence ID" value="AFI31821.1"/>
    <property type="molecule type" value="Genomic_DNA"/>
</dbReference>
<proteinExistence type="predicted"/>
<sequence length="98" mass="11084">MILNIILMLTTFIFSYSGLSASEKITIHHNADNSTVKVKMVLGNDLGGVRVVYPYNSNKYKGNYILFKFDIKTEKALNLLKVSFNGIEVAHKKFVEIL</sequence>
<evidence type="ECO:0000313" key="1">
    <source>
        <dbReference type="EMBL" id="AFI31821.1"/>
    </source>
</evidence>
<dbReference type="HOGENOM" id="CLU_2328215_0_0_12"/>